<comment type="caution">
    <text evidence="2">The sequence shown here is derived from an EMBL/GenBank/DDBJ whole genome shotgun (WGS) entry which is preliminary data.</text>
</comment>
<name>A0AAE0ZW01_9GAST</name>
<dbReference type="InterPro" id="IPR043502">
    <property type="entry name" value="DNA/RNA_pol_sf"/>
</dbReference>
<reference evidence="2" key="1">
    <citation type="journal article" date="2023" name="G3 (Bethesda)">
        <title>A reference genome for the long-term kleptoplast-retaining sea slug Elysia crispata morphotype clarki.</title>
        <authorList>
            <person name="Eastman K.E."/>
            <person name="Pendleton A.L."/>
            <person name="Shaikh M.A."/>
            <person name="Suttiyut T."/>
            <person name="Ogas R."/>
            <person name="Tomko P."/>
            <person name="Gavelis G."/>
            <person name="Widhalm J.R."/>
            <person name="Wisecaver J.H."/>
        </authorList>
    </citation>
    <scope>NUCLEOTIDE SEQUENCE</scope>
    <source>
        <strain evidence="2">ECLA1</strain>
    </source>
</reference>
<sequence>MCVKSEKKLKVITQILLKKFEERQPIPPHDIILPDAAVSFIKYDDDIDLEANIEFLRITQNEFPSDVMLDEKLSPNQQNEIRLLLQGFPDTLSDLPGRTQRIEHTIRLVDDTPFRIKQYPLPVHAIDSIDAEIDNMLSSGIIRRSSSPYASPITVVMKKDKTIRLCIDFRRLNRITVFDAEPIPTLDELVSKLNGARYFTKCDLTKGYWQIPLAEESKAYTAFQTPKGLMEFNFMPFGLSTAACTFQKAMIDTLGELDCVVSYFDDVLIFSNTYATYQKGIRNIASLRIYN</sequence>
<dbReference type="Pfam" id="PF00078">
    <property type="entry name" value="RVT_1"/>
    <property type="match status" value="1"/>
</dbReference>
<keyword evidence="3" id="KW-1185">Reference proteome</keyword>
<evidence type="ECO:0000313" key="2">
    <source>
        <dbReference type="EMBL" id="KAK3776046.1"/>
    </source>
</evidence>
<dbReference type="InterPro" id="IPR053134">
    <property type="entry name" value="RNA-dir_DNA_polymerase"/>
</dbReference>
<dbReference type="AlphaFoldDB" id="A0AAE0ZW01"/>
<dbReference type="PANTHER" id="PTHR24559">
    <property type="entry name" value="TRANSPOSON TY3-I GAG-POL POLYPROTEIN"/>
    <property type="match status" value="1"/>
</dbReference>
<dbReference type="CDD" id="cd01647">
    <property type="entry name" value="RT_LTR"/>
    <property type="match status" value="1"/>
</dbReference>
<proteinExistence type="predicted"/>
<dbReference type="Proteomes" id="UP001283361">
    <property type="component" value="Unassembled WGS sequence"/>
</dbReference>
<dbReference type="PROSITE" id="PS50878">
    <property type="entry name" value="RT_POL"/>
    <property type="match status" value="1"/>
</dbReference>
<evidence type="ECO:0000313" key="3">
    <source>
        <dbReference type="Proteomes" id="UP001283361"/>
    </source>
</evidence>
<dbReference type="SUPFAM" id="SSF56672">
    <property type="entry name" value="DNA/RNA polymerases"/>
    <property type="match status" value="1"/>
</dbReference>
<accession>A0AAE0ZW01</accession>
<dbReference type="InterPro" id="IPR043128">
    <property type="entry name" value="Rev_trsase/Diguanyl_cyclase"/>
</dbReference>
<dbReference type="Gene3D" id="3.10.10.10">
    <property type="entry name" value="HIV Type 1 Reverse Transcriptase, subunit A, domain 1"/>
    <property type="match status" value="1"/>
</dbReference>
<evidence type="ECO:0000259" key="1">
    <source>
        <dbReference type="PROSITE" id="PS50878"/>
    </source>
</evidence>
<dbReference type="Gene3D" id="3.30.70.270">
    <property type="match status" value="1"/>
</dbReference>
<gene>
    <name evidence="2" type="ORF">RRG08_062857</name>
</gene>
<dbReference type="InterPro" id="IPR000477">
    <property type="entry name" value="RT_dom"/>
</dbReference>
<organism evidence="2 3">
    <name type="scientific">Elysia crispata</name>
    <name type="common">lettuce slug</name>
    <dbReference type="NCBI Taxonomy" id="231223"/>
    <lineage>
        <taxon>Eukaryota</taxon>
        <taxon>Metazoa</taxon>
        <taxon>Spiralia</taxon>
        <taxon>Lophotrochozoa</taxon>
        <taxon>Mollusca</taxon>
        <taxon>Gastropoda</taxon>
        <taxon>Heterobranchia</taxon>
        <taxon>Euthyneura</taxon>
        <taxon>Panpulmonata</taxon>
        <taxon>Sacoglossa</taxon>
        <taxon>Placobranchoidea</taxon>
        <taxon>Plakobranchidae</taxon>
        <taxon>Elysia</taxon>
    </lineage>
</organism>
<protein>
    <recommendedName>
        <fullName evidence="1">Reverse transcriptase domain-containing protein</fullName>
    </recommendedName>
</protein>
<feature type="domain" description="Reverse transcriptase" evidence="1">
    <location>
        <begin position="137"/>
        <end position="291"/>
    </location>
</feature>
<dbReference type="PANTHER" id="PTHR24559:SF454">
    <property type="entry name" value="RIBONUCLEASE H"/>
    <property type="match status" value="1"/>
</dbReference>
<dbReference type="EMBL" id="JAWDGP010003249">
    <property type="protein sequence ID" value="KAK3776046.1"/>
    <property type="molecule type" value="Genomic_DNA"/>
</dbReference>